<organism evidence="4 5">
    <name type="scientific">Triticum urartu</name>
    <name type="common">Red wild einkorn</name>
    <name type="synonym">Crithodium urartu</name>
    <dbReference type="NCBI Taxonomy" id="4572"/>
    <lineage>
        <taxon>Eukaryota</taxon>
        <taxon>Viridiplantae</taxon>
        <taxon>Streptophyta</taxon>
        <taxon>Embryophyta</taxon>
        <taxon>Tracheophyta</taxon>
        <taxon>Spermatophyta</taxon>
        <taxon>Magnoliopsida</taxon>
        <taxon>Liliopsida</taxon>
        <taxon>Poales</taxon>
        <taxon>Poaceae</taxon>
        <taxon>BOP clade</taxon>
        <taxon>Pooideae</taxon>
        <taxon>Triticodae</taxon>
        <taxon>Triticeae</taxon>
        <taxon>Triticinae</taxon>
        <taxon>Triticum</taxon>
    </lineage>
</organism>
<reference evidence="4" key="2">
    <citation type="submission" date="2018-03" db="EMBL/GenBank/DDBJ databases">
        <title>The Triticum urartu genome reveals the dynamic nature of wheat genome evolution.</title>
        <authorList>
            <person name="Ling H."/>
            <person name="Ma B."/>
            <person name="Shi X."/>
            <person name="Liu H."/>
            <person name="Dong L."/>
            <person name="Sun H."/>
            <person name="Cao Y."/>
            <person name="Gao Q."/>
            <person name="Zheng S."/>
            <person name="Li Y."/>
            <person name="Yu Y."/>
            <person name="Du H."/>
            <person name="Qi M."/>
            <person name="Li Y."/>
            <person name="Yu H."/>
            <person name="Cui Y."/>
            <person name="Wang N."/>
            <person name="Chen C."/>
            <person name="Wu H."/>
            <person name="Zhao Y."/>
            <person name="Zhang J."/>
            <person name="Li Y."/>
            <person name="Zhou W."/>
            <person name="Zhang B."/>
            <person name="Hu W."/>
            <person name="Eijk M."/>
            <person name="Tang J."/>
            <person name="Witsenboer H."/>
            <person name="Zhao S."/>
            <person name="Li Z."/>
            <person name="Zhang A."/>
            <person name="Wang D."/>
            <person name="Liang C."/>
        </authorList>
    </citation>
    <scope>NUCLEOTIDE SEQUENCE [LARGE SCALE GENOMIC DNA]</scope>
    <source>
        <strain evidence="4">cv. G1812</strain>
    </source>
</reference>
<keyword evidence="1" id="KW-0804">Transcription</keyword>
<dbReference type="PANTHER" id="PTHR31500">
    <property type="entry name" value="AT-HOOK MOTIF NUCLEAR-LOCALIZED PROTEIN 9"/>
    <property type="match status" value="1"/>
</dbReference>
<evidence type="ECO:0000259" key="3">
    <source>
        <dbReference type="PROSITE" id="PS51742"/>
    </source>
</evidence>
<feature type="compositionally biased region" description="Pro residues" evidence="2">
    <location>
        <begin position="71"/>
        <end position="96"/>
    </location>
</feature>
<name>A0A8R7UMW4_TRIUA</name>
<evidence type="ECO:0000313" key="5">
    <source>
        <dbReference type="Proteomes" id="UP000015106"/>
    </source>
</evidence>
<comment type="subcellular location">
    <subcellularLocation>
        <location evidence="1">Nucleus</location>
    </subcellularLocation>
</comment>
<dbReference type="Proteomes" id="UP000015106">
    <property type="component" value="Chromosome 5"/>
</dbReference>
<dbReference type="Gene3D" id="3.30.1330.80">
    <property type="entry name" value="Hypothetical protein, similar to alpha- acetolactate decarboxylase, domain 2"/>
    <property type="match status" value="1"/>
</dbReference>
<proteinExistence type="predicted"/>
<feature type="compositionally biased region" description="Pro residues" evidence="2">
    <location>
        <begin position="112"/>
        <end position="134"/>
    </location>
</feature>
<dbReference type="GO" id="GO:0003680">
    <property type="term" value="F:minor groove of adenine-thymine-rich DNA binding"/>
    <property type="evidence" value="ECO:0007669"/>
    <property type="project" value="UniProtKB-UniRule"/>
</dbReference>
<accession>A0A8R7UMW4</accession>
<dbReference type="InterPro" id="IPR039605">
    <property type="entry name" value="AHL"/>
</dbReference>
<dbReference type="InterPro" id="IPR005175">
    <property type="entry name" value="PPC_dom"/>
</dbReference>
<evidence type="ECO:0000256" key="2">
    <source>
        <dbReference type="SAM" id="MobiDB-lite"/>
    </source>
</evidence>
<dbReference type="KEGG" id="tua:125511526"/>
<dbReference type="PROSITE" id="PS51742">
    <property type="entry name" value="PPC"/>
    <property type="match status" value="1"/>
</dbReference>
<protein>
    <recommendedName>
        <fullName evidence="1">AT-hook motif nuclear-localized protein</fullName>
    </recommendedName>
</protein>
<comment type="domain">
    <text evidence="1">The PPC domain mediates interactions between AHL proteins.</text>
</comment>
<feature type="region of interest" description="Disordered" evidence="2">
    <location>
        <begin position="71"/>
        <end position="142"/>
    </location>
</feature>
<evidence type="ECO:0000313" key="4">
    <source>
        <dbReference type="EnsemblPlants" id="TuG1812G0500005423.01.T01"/>
    </source>
</evidence>
<dbReference type="CDD" id="cd11378">
    <property type="entry name" value="DUF296"/>
    <property type="match status" value="1"/>
</dbReference>
<dbReference type="Pfam" id="PF03479">
    <property type="entry name" value="PCC"/>
    <property type="match status" value="1"/>
</dbReference>
<dbReference type="GeneID" id="125511526"/>
<dbReference type="RefSeq" id="XP_048532873.1">
    <property type="nucleotide sequence ID" value="XM_048676916.1"/>
</dbReference>
<comment type="function">
    <text evidence="1">Transcription factor that specifically binds AT-rich DNA sequences related to the nuclear matrix attachment regions (MARs).</text>
</comment>
<feature type="compositionally biased region" description="Pro residues" evidence="2">
    <location>
        <begin position="21"/>
        <end position="31"/>
    </location>
</feature>
<dbReference type="OrthoDB" id="1101183at2759"/>
<dbReference type="GO" id="GO:0005634">
    <property type="term" value="C:nucleus"/>
    <property type="evidence" value="ECO:0007669"/>
    <property type="project" value="UniProtKB-SubCell"/>
</dbReference>
<evidence type="ECO:0000256" key="1">
    <source>
        <dbReference type="RuleBase" id="RU367031"/>
    </source>
</evidence>
<keyword evidence="1" id="KW-0539">Nucleus</keyword>
<keyword evidence="1" id="KW-0238">DNA-binding</keyword>
<feature type="region of interest" description="Disordered" evidence="2">
    <location>
        <begin position="357"/>
        <end position="423"/>
    </location>
</feature>
<dbReference type="PANTHER" id="PTHR31500:SF20">
    <property type="entry name" value="AT-HOOK MOTIF NUCLEAR-LOCALIZED PROTEIN"/>
    <property type="match status" value="1"/>
</dbReference>
<dbReference type="Gramene" id="TuG1812G0500005423.01.T01">
    <property type="protein sequence ID" value="TuG1812G0500005423.01.T01"/>
    <property type="gene ID" value="TuG1812G0500005423.01"/>
</dbReference>
<keyword evidence="1" id="KW-0805">Transcription regulation</keyword>
<gene>
    <name evidence="4" type="primary">LOC125511526</name>
</gene>
<dbReference type="AlphaFoldDB" id="A0A8R7UMW4"/>
<dbReference type="SUPFAM" id="SSF117856">
    <property type="entry name" value="AF0104/ALDC/Ptd012-like"/>
    <property type="match status" value="1"/>
</dbReference>
<dbReference type="EnsemblPlants" id="TuG1812G0500005423.01.T01">
    <property type="protein sequence ID" value="TuG1812G0500005423.01.T01"/>
    <property type="gene ID" value="TuG1812G0500005423.01"/>
</dbReference>
<reference evidence="4" key="3">
    <citation type="submission" date="2022-06" db="UniProtKB">
        <authorList>
            <consortium name="EnsemblPlants"/>
        </authorList>
    </citation>
    <scope>IDENTIFICATION</scope>
</reference>
<feature type="compositionally biased region" description="Low complexity" evidence="2">
    <location>
        <begin position="32"/>
        <end position="43"/>
    </location>
</feature>
<sequence>MKETEAAVSTGEDSVAATSSPSPPPPPPPPSAASRPQAASQTRPMEAPTGLHRLRGPSPIVWAMRTRVAPPPRLAEPIPRPVYPPPPPPRAPLPPPAEKRRRGRPRKVACLPPTPGLGPPPGFAPSPAARPNPAPTALGQGDLGGLQPHVLTIAAGEDIISRVMAVSQLNSKAICILSALGSVREAVLLQPSGVILNHKGPLEIIRLSGSILTSNDHRSLRITLASVNSFVISGIIAGPLIAETPVQAILGSFHNSAFLPNNTPRADIACYPNTQGAIANGSTLPSERSNPVYASRTSMEQNESSEVDVKPFVGLVNLNPEYASRTPVVQRESYQALLGSFHNNLFSPNNAPRAAIPCYPNTQGATGNGSTLPSDRSKPQYASRTSVEQNESDEVDVKPFVGLLNPNPEYASRTPVERNESSEIDVKPFVGLVIPNPEYAPHTPMERNESS</sequence>
<reference evidence="5" key="1">
    <citation type="journal article" date="2013" name="Nature">
        <title>Draft genome of the wheat A-genome progenitor Triticum urartu.</title>
        <authorList>
            <person name="Ling H.Q."/>
            <person name="Zhao S."/>
            <person name="Liu D."/>
            <person name="Wang J."/>
            <person name="Sun H."/>
            <person name="Zhang C."/>
            <person name="Fan H."/>
            <person name="Li D."/>
            <person name="Dong L."/>
            <person name="Tao Y."/>
            <person name="Gao C."/>
            <person name="Wu H."/>
            <person name="Li Y."/>
            <person name="Cui Y."/>
            <person name="Guo X."/>
            <person name="Zheng S."/>
            <person name="Wang B."/>
            <person name="Yu K."/>
            <person name="Liang Q."/>
            <person name="Yang W."/>
            <person name="Lou X."/>
            <person name="Chen J."/>
            <person name="Feng M."/>
            <person name="Jian J."/>
            <person name="Zhang X."/>
            <person name="Luo G."/>
            <person name="Jiang Y."/>
            <person name="Liu J."/>
            <person name="Wang Z."/>
            <person name="Sha Y."/>
            <person name="Zhang B."/>
            <person name="Wu H."/>
            <person name="Tang D."/>
            <person name="Shen Q."/>
            <person name="Xue P."/>
            <person name="Zou S."/>
            <person name="Wang X."/>
            <person name="Liu X."/>
            <person name="Wang F."/>
            <person name="Yang Y."/>
            <person name="An X."/>
            <person name="Dong Z."/>
            <person name="Zhang K."/>
            <person name="Zhang X."/>
            <person name="Luo M.C."/>
            <person name="Dvorak J."/>
            <person name="Tong Y."/>
            <person name="Wang J."/>
            <person name="Yang H."/>
            <person name="Li Z."/>
            <person name="Wang D."/>
            <person name="Zhang A."/>
            <person name="Wang J."/>
        </authorList>
    </citation>
    <scope>NUCLEOTIDE SEQUENCE</scope>
    <source>
        <strain evidence="5">cv. G1812</strain>
    </source>
</reference>
<feature type="region of interest" description="Disordered" evidence="2">
    <location>
        <begin position="1"/>
        <end position="58"/>
    </location>
</feature>
<feature type="domain" description="PPC" evidence="3">
    <location>
        <begin position="143"/>
        <end position="274"/>
    </location>
</feature>
<feature type="compositionally biased region" description="Polar residues" evidence="2">
    <location>
        <begin position="360"/>
        <end position="389"/>
    </location>
</feature>
<keyword evidence="5" id="KW-1185">Reference proteome</keyword>